<dbReference type="PANTHER" id="PTHR13085">
    <property type="entry name" value="MICROSOMAL SIGNAL PEPTIDASE 25 KDA SUBUNIT"/>
    <property type="match status" value="1"/>
</dbReference>
<proteinExistence type="inferred from homology"/>
<accession>A0A9P6TE93</accession>
<comment type="function">
    <text evidence="8">Component of the signal peptidase complex (SPC) which catalyzes the cleavage of N-terminal signal sequences from nascent proteins as they are translocated into the lumen of the endoplasmic reticulum. Enhances the enzymatic activity of SPC and facilitates the interactions between different components of the translocation site.</text>
</comment>
<reference evidence="11" key="1">
    <citation type="submission" date="2013-11" db="EMBL/GenBank/DDBJ databases">
        <title>Genome sequence of the fusiform rust pathogen reveals effectors for host alternation and coevolution with pine.</title>
        <authorList>
            <consortium name="DOE Joint Genome Institute"/>
            <person name="Smith K."/>
            <person name="Pendleton A."/>
            <person name="Kubisiak T."/>
            <person name="Anderson C."/>
            <person name="Salamov A."/>
            <person name="Aerts A."/>
            <person name="Riley R."/>
            <person name="Clum A."/>
            <person name="Lindquist E."/>
            <person name="Ence D."/>
            <person name="Campbell M."/>
            <person name="Kronenberg Z."/>
            <person name="Feau N."/>
            <person name="Dhillon B."/>
            <person name="Hamelin R."/>
            <person name="Burleigh J."/>
            <person name="Smith J."/>
            <person name="Yandell M."/>
            <person name="Nelson C."/>
            <person name="Grigoriev I."/>
            <person name="Davis J."/>
        </authorList>
    </citation>
    <scope>NUCLEOTIDE SEQUENCE</scope>
    <source>
        <strain evidence="11">G11</strain>
    </source>
</reference>
<evidence type="ECO:0000256" key="6">
    <source>
        <dbReference type="ARBA" id="ARBA00022989"/>
    </source>
</evidence>
<keyword evidence="12" id="KW-1185">Reference proteome</keyword>
<keyword evidence="6 10" id="KW-1133">Transmembrane helix</keyword>
<evidence type="ECO:0000256" key="3">
    <source>
        <dbReference type="ARBA" id="ARBA00017057"/>
    </source>
</evidence>
<evidence type="ECO:0000256" key="10">
    <source>
        <dbReference type="SAM" id="Phobius"/>
    </source>
</evidence>
<evidence type="ECO:0000256" key="4">
    <source>
        <dbReference type="ARBA" id="ARBA00022692"/>
    </source>
</evidence>
<dbReference type="GO" id="GO:0045047">
    <property type="term" value="P:protein targeting to ER"/>
    <property type="evidence" value="ECO:0007669"/>
    <property type="project" value="TreeGrafter"/>
</dbReference>
<keyword evidence="4 10" id="KW-0812">Transmembrane</keyword>
<sequence>MAPSKRKGKTSEPITPSPDKVIDSKQESESDTDGPMEISATDETAPVKVNNASIAELKNALDDSIKICLTKNHTFTEDHTHDDVKLILGWASCLLAGGVSLAGWYFGWEKTQFYTGYFVGLYAVLSGILTAYVTMVQKQIIYVGTRESTTSKSLPERITVSTQVSSFDPIYKLSVEYEVSKKNGLKKYKTSLAPHFKQFFDVEGTLDEPGWHSYLDEILKTAVAKA</sequence>
<evidence type="ECO:0000256" key="8">
    <source>
        <dbReference type="ARBA" id="ARBA00045608"/>
    </source>
</evidence>
<evidence type="ECO:0000256" key="5">
    <source>
        <dbReference type="ARBA" id="ARBA00022824"/>
    </source>
</evidence>
<comment type="subcellular location">
    <subcellularLocation>
        <location evidence="1">Endoplasmic reticulum membrane</location>
        <topology evidence="1">Multi-pass membrane protein</topology>
    </subcellularLocation>
</comment>
<evidence type="ECO:0000256" key="9">
    <source>
        <dbReference type="SAM" id="MobiDB-lite"/>
    </source>
</evidence>
<gene>
    <name evidence="11" type="ORF">CROQUDRAFT_653826</name>
</gene>
<evidence type="ECO:0000256" key="1">
    <source>
        <dbReference type="ARBA" id="ARBA00004477"/>
    </source>
</evidence>
<comment type="caution">
    <text evidence="11">The sequence shown here is derived from an EMBL/GenBank/DDBJ whole genome shotgun (WGS) entry which is preliminary data.</text>
</comment>
<keyword evidence="5" id="KW-0256">Endoplasmic reticulum</keyword>
<protein>
    <recommendedName>
        <fullName evidence="3">Signal peptidase complex subunit 2</fullName>
    </recommendedName>
</protein>
<evidence type="ECO:0000256" key="7">
    <source>
        <dbReference type="ARBA" id="ARBA00023136"/>
    </source>
</evidence>
<comment type="similarity">
    <text evidence="2">Belongs to the SPCS2 family.</text>
</comment>
<evidence type="ECO:0000313" key="12">
    <source>
        <dbReference type="Proteomes" id="UP000886653"/>
    </source>
</evidence>
<dbReference type="GO" id="GO:0006465">
    <property type="term" value="P:signal peptide processing"/>
    <property type="evidence" value="ECO:0007669"/>
    <property type="project" value="InterPro"/>
</dbReference>
<dbReference type="Pfam" id="PF06703">
    <property type="entry name" value="SPC25"/>
    <property type="match status" value="1"/>
</dbReference>
<dbReference type="GO" id="GO:0005787">
    <property type="term" value="C:signal peptidase complex"/>
    <property type="evidence" value="ECO:0007669"/>
    <property type="project" value="InterPro"/>
</dbReference>
<organism evidence="11 12">
    <name type="scientific">Cronartium quercuum f. sp. fusiforme G11</name>
    <dbReference type="NCBI Taxonomy" id="708437"/>
    <lineage>
        <taxon>Eukaryota</taxon>
        <taxon>Fungi</taxon>
        <taxon>Dikarya</taxon>
        <taxon>Basidiomycota</taxon>
        <taxon>Pucciniomycotina</taxon>
        <taxon>Pucciniomycetes</taxon>
        <taxon>Pucciniales</taxon>
        <taxon>Coleosporiaceae</taxon>
        <taxon>Cronartium</taxon>
    </lineage>
</organism>
<evidence type="ECO:0000313" key="11">
    <source>
        <dbReference type="EMBL" id="KAG0149256.1"/>
    </source>
</evidence>
<feature type="transmembrane region" description="Helical" evidence="10">
    <location>
        <begin position="114"/>
        <end position="136"/>
    </location>
</feature>
<dbReference type="EMBL" id="MU167229">
    <property type="protein sequence ID" value="KAG0149256.1"/>
    <property type="molecule type" value="Genomic_DNA"/>
</dbReference>
<dbReference type="PANTHER" id="PTHR13085:SF0">
    <property type="entry name" value="SIGNAL PEPTIDASE COMPLEX SUBUNIT 2"/>
    <property type="match status" value="1"/>
</dbReference>
<evidence type="ECO:0000256" key="2">
    <source>
        <dbReference type="ARBA" id="ARBA00007324"/>
    </source>
</evidence>
<dbReference type="InterPro" id="IPR009582">
    <property type="entry name" value="Spc2/SPCS2"/>
</dbReference>
<feature type="transmembrane region" description="Helical" evidence="10">
    <location>
        <begin position="87"/>
        <end position="108"/>
    </location>
</feature>
<dbReference type="AlphaFoldDB" id="A0A9P6TE93"/>
<keyword evidence="7 10" id="KW-0472">Membrane</keyword>
<dbReference type="Proteomes" id="UP000886653">
    <property type="component" value="Unassembled WGS sequence"/>
</dbReference>
<name>A0A9P6TE93_9BASI</name>
<dbReference type="OrthoDB" id="29558at2759"/>
<feature type="region of interest" description="Disordered" evidence="9">
    <location>
        <begin position="1"/>
        <end position="42"/>
    </location>
</feature>